<keyword evidence="4 6" id="KW-1133">Transmembrane helix</keyword>
<protein>
    <submittedName>
        <fullName evidence="7">Cytochrome c oxidase assembly protein</fullName>
    </submittedName>
</protein>
<feature type="transmembrane region" description="Helical" evidence="6">
    <location>
        <begin position="140"/>
        <end position="160"/>
    </location>
</feature>
<dbReference type="GO" id="GO:0005886">
    <property type="term" value="C:plasma membrane"/>
    <property type="evidence" value="ECO:0007669"/>
    <property type="project" value="UniProtKB-SubCell"/>
</dbReference>
<feature type="transmembrane region" description="Helical" evidence="6">
    <location>
        <begin position="447"/>
        <end position="471"/>
    </location>
</feature>
<feature type="transmembrane region" description="Helical" evidence="6">
    <location>
        <begin position="264"/>
        <end position="281"/>
    </location>
</feature>
<organism evidence="7 8">
    <name type="scientific">Microcella pacifica</name>
    <dbReference type="NCBI Taxonomy" id="2591847"/>
    <lineage>
        <taxon>Bacteria</taxon>
        <taxon>Bacillati</taxon>
        <taxon>Actinomycetota</taxon>
        <taxon>Actinomycetes</taxon>
        <taxon>Micrococcales</taxon>
        <taxon>Microbacteriaceae</taxon>
        <taxon>Microcella</taxon>
    </lineage>
</organism>
<comment type="subcellular location">
    <subcellularLocation>
        <location evidence="1">Cell membrane</location>
        <topology evidence="1">Multi-pass membrane protein</topology>
    </subcellularLocation>
</comment>
<dbReference type="OrthoDB" id="5241646at2"/>
<feature type="transmembrane region" description="Helical" evidence="6">
    <location>
        <begin position="67"/>
        <end position="88"/>
    </location>
</feature>
<dbReference type="AlphaFoldDB" id="A0A9E5MIT8"/>
<dbReference type="RefSeq" id="WP_152583655.1">
    <property type="nucleotide sequence ID" value="NZ_VIKT02000012.1"/>
</dbReference>
<evidence type="ECO:0000256" key="5">
    <source>
        <dbReference type="ARBA" id="ARBA00023136"/>
    </source>
</evidence>
<evidence type="ECO:0000256" key="6">
    <source>
        <dbReference type="SAM" id="Phobius"/>
    </source>
</evidence>
<feature type="transmembrane region" description="Helical" evidence="6">
    <location>
        <begin position="100"/>
        <end position="119"/>
    </location>
</feature>
<evidence type="ECO:0000256" key="1">
    <source>
        <dbReference type="ARBA" id="ARBA00004651"/>
    </source>
</evidence>
<sequence>MWAGSALLLIPVDAADANGQTIETLLLPGALPYLVQGSYLPGAWIVAFILASASYFLLALGSRWTTFLPALLASMLAVLAPVVVGQVLVGPGHDFGSDAAIIGVPVSAALFGASTVLTLRLCSGRAIRPGTLDRFVRMAWFAWPLVLGSEMVLAAFKLVGPDPWQTATATLILTRLGLLVGLACLFAFTVIGERRRRISRHQLTLLSCVGTTLSLTYLLVGVVMTRIPPPQYFVPTTIAEVFFGFTIDEAPTLTVLATSWRPNILFAVIAVSAVILYLAALRRVRSRGHAWPLGRTVSWVLGWVVVVVATSSGLGKYSGIDFGVHMTVHMALNMLAPLLLVMGGVVTLFLRATTPAGTHGAAGPHEWLAAVLKWRVLRVLYNPLLIFVLFIGSYYGLYFTGLFEEAMRFHWGHQAMNLHFLIVGYLYYSLIIGVDRPPRPLPHLGRLGFVLAAMPFHAFFGVILMTSTTLIAEDFYRQVGAPWADLSASQYVGGGVAWAGGELPLLIVIIALGIQWARQDQREAVRKDRHFDSGLDDDFEEYNAMLRRLANRRATADSREDT</sequence>
<keyword evidence="2" id="KW-1003">Cell membrane</keyword>
<keyword evidence="8" id="KW-1185">Reference proteome</keyword>
<reference evidence="7 8" key="2">
    <citation type="submission" date="2020-03" db="EMBL/GenBank/DDBJ databases">
        <title>Chryseoglobus sp. isolated from a deep-sea seamount.</title>
        <authorList>
            <person name="Zhang D.-C."/>
        </authorList>
    </citation>
    <scope>NUCLEOTIDE SEQUENCE [LARGE SCALE GENOMIC DNA]</scope>
    <source>
        <strain evidence="7 8">KN1116</strain>
    </source>
</reference>
<evidence type="ECO:0000256" key="3">
    <source>
        <dbReference type="ARBA" id="ARBA00022692"/>
    </source>
</evidence>
<accession>A0A9E5MIT8</accession>
<gene>
    <name evidence="7" type="ORF">FK219_008400</name>
</gene>
<comment type="caution">
    <text evidence="7">The sequence shown here is derived from an EMBL/GenBank/DDBJ whole genome shotgun (WGS) entry which is preliminary data.</text>
</comment>
<dbReference type="Pfam" id="PF09678">
    <property type="entry name" value="Caa3_CtaG"/>
    <property type="match status" value="1"/>
</dbReference>
<feature type="transmembrane region" description="Helical" evidence="6">
    <location>
        <begin position="491"/>
        <end position="517"/>
    </location>
</feature>
<feature type="transmembrane region" description="Helical" evidence="6">
    <location>
        <begin position="293"/>
        <end position="314"/>
    </location>
</feature>
<dbReference type="Proteomes" id="UP000818266">
    <property type="component" value="Unassembled WGS sequence"/>
</dbReference>
<evidence type="ECO:0000256" key="4">
    <source>
        <dbReference type="ARBA" id="ARBA00022989"/>
    </source>
</evidence>
<dbReference type="InterPro" id="IPR019108">
    <property type="entry name" value="Caa3_assmbl_CtaG-rel"/>
</dbReference>
<keyword evidence="5 6" id="KW-0472">Membrane</keyword>
<feature type="transmembrane region" description="Helical" evidence="6">
    <location>
        <begin position="379"/>
        <end position="398"/>
    </location>
</feature>
<feature type="transmembrane region" description="Helical" evidence="6">
    <location>
        <begin position="418"/>
        <end position="435"/>
    </location>
</feature>
<dbReference type="EMBL" id="VIKT02000012">
    <property type="protein sequence ID" value="NHF63258.1"/>
    <property type="molecule type" value="Genomic_DNA"/>
</dbReference>
<proteinExistence type="predicted"/>
<feature type="transmembrane region" description="Helical" evidence="6">
    <location>
        <begin position="172"/>
        <end position="191"/>
    </location>
</feature>
<feature type="transmembrane region" description="Helical" evidence="6">
    <location>
        <begin position="38"/>
        <end position="60"/>
    </location>
</feature>
<evidence type="ECO:0000256" key="2">
    <source>
        <dbReference type="ARBA" id="ARBA00022475"/>
    </source>
</evidence>
<evidence type="ECO:0000313" key="7">
    <source>
        <dbReference type="EMBL" id="NHF63258.1"/>
    </source>
</evidence>
<feature type="transmembrane region" description="Helical" evidence="6">
    <location>
        <begin position="203"/>
        <end position="224"/>
    </location>
</feature>
<name>A0A9E5MIT8_9MICO</name>
<evidence type="ECO:0000313" key="8">
    <source>
        <dbReference type="Proteomes" id="UP000818266"/>
    </source>
</evidence>
<reference evidence="7 8" key="1">
    <citation type="submission" date="2019-06" db="EMBL/GenBank/DDBJ databases">
        <authorList>
            <person name="De-Chao Zhang Q."/>
        </authorList>
    </citation>
    <scope>NUCLEOTIDE SEQUENCE [LARGE SCALE GENOMIC DNA]</scope>
    <source>
        <strain evidence="7 8">KN1116</strain>
    </source>
</reference>
<keyword evidence="3 6" id="KW-0812">Transmembrane</keyword>
<feature type="transmembrane region" description="Helical" evidence="6">
    <location>
        <begin position="326"/>
        <end position="350"/>
    </location>
</feature>